<feature type="domain" description="PAC" evidence="17">
    <location>
        <begin position="240"/>
        <end position="292"/>
    </location>
</feature>
<name>A0AAW7X3N8_9GAMM</name>
<dbReference type="RefSeq" id="WP_303491645.1">
    <property type="nucleotide sequence ID" value="NZ_JAUOPB010000003.1"/>
</dbReference>
<dbReference type="SUPFAM" id="SSF52172">
    <property type="entry name" value="CheY-like"/>
    <property type="match status" value="1"/>
</dbReference>
<evidence type="ECO:0000256" key="12">
    <source>
        <dbReference type="ARBA" id="ARBA00022989"/>
    </source>
</evidence>
<comment type="catalytic activity">
    <reaction evidence="1">
        <text>ATP + protein L-histidine = ADP + protein N-phospho-L-histidine.</text>
        <dbReference type="EC" id="2.7.13.3"/>
    </reaction>
</comment>
<evidence type="ECO:0000256" key="8">
    <source>
        <dbReference type="ARBA" id="ARBA00022692"/>
    </source>
</evidence>
<dbReference type="PROSITE" id="PS50110">
    <property type="entry name" value="RESPONSE_REGULATORY"/>
    <property type="match status" value="1"/>
</dbReference>
<keyword evidence="4" id="KW-1003">Cell membrane</keyword>
<dbReference type="InterPro" id="IPR035965">
    <property type="entry name" value="PAS-like_dom_sf"/>
</dbReference>
<feature type="domain" description="PAC" evidence="17">
    <location>
        <begin position="107"/>
        <end position="159"/>
    </location>
</feature>
<keyword evidence="6 14" id="KW-0597">Phosphoprotein</keyword>
<feature type="domain" description="Histidine kinase" evidence="15">
    <location>
        <begin position="310"/>
        <end position="528"/>
    </location>
</feature>
<dbReference type="PANTHER" id="PTHR43047">
    <property type="entry name" value="TWO-COMPONENT HISTIDINE PROTEIN KINASE"/>
    <property type="match status" value="1"/>
</dbReference>
<keyword evidence="10" id="KW-0547">Nucleotide-binding</keyword>
<proteinExistence type="predicted"/>
<comment type="caution">
    <text evidence="18">The sequence shown here is derived from an EMBL/GenBank/DDBJ whole genome shotgun (WGS) entry which is preliminary data.</text>
</comment>
<dbReference type="Gene3D" id="3.40.50.2300">
    <property type="match status" value="1"/>
</dbReference>
<evidence type="ECO:0000256" key="1">
    <source>
        <dbReference type="ARBA" id="ARBA00000085"/>
    </source>
</evidence>
<evidence type="ECO:0000256" key="14">
    <source>
        <dbReference type="PROSITE-ProRule" id="PRU00169"/>
    </source>
</evidence>
<organism evidence="18 19">
    <name type="scientific">Saccharophagus degradans</name>
    <dbReference type="NCBI Taxonomy" id="86304"/>
    <lineage>
        <taxon>Bacteria</taxon>
        <taxon>Pseudomonadati</taxon>
        <taxon>Pseudomonadota</taxon>
        <taxon>Gammaproteobacteria</taxon>
        <taxon>Cellvibrionales</taxon>
        <taxon>Cellvibrionaceae</taxon>
        <taxon>Saccharophagus</taxon>
    </lineage>
</organism>
<dbReference type="Pfam" id="PF08447">
    <property type="entry name" value="PAS_3"/>
    <property type="match status" value="2"/>
</dbReference>
<evidence type="ECO:0000259" key="15">
    <source>
        <dbReference type="PROSITE" id="PS50109"/>
    </source>
</evidence>
<dbReference type="InterPro" id="IPR001789">
    <property type="entry name" value="Sig_transdc_resp-reg_receiver"/>
</dbReference>
<dbReference type="InterPro" id="IPR036097">
    <property type="entry name" value="HisK_dim/P_sf"/>
</dbReference>
<dbReference type="GO" id="GO:0005886">
    <property type="term" value="C:plasma membrane"/>
    <property type="evidence" value="ECO:0007669"/>
    <property type="project" value="UniProtKB-SubCell"/>
</dbReference>
<dbReference type="SUPFAM" id="SSF55785">
    <property type="entry name" value="PYP-like sensor domain (PAS domain)"/>
    <property type="match status" value="2"/>
</dbReference>
<evidence type="ECO:0000313" key="19">
    <source>
        <dbReference type="Proteomes" id="UP001169760"/>
    </source>
</evidence>
<evidence type="ECO:0000256" key="13">
    <source>
        <dbReference type="ARBA" id="ARBA00023136"/>
    </source>
</evidence>
<keyword evidence="11" id="KW-0418">Kinase</keyword>
<dbReference type="FunFam" id="2.10.70.100:FF:000001">
    <property type="entry name" value="Sensory transduction histidine kinase"/>
    <property type="match status" value="1"/>
</dbReference>
<dbReference type="InterPro" id="IPR004358">
    <property type="entry name" value="Sig_transdc_His_kin-like_C"/>
</dbReference>
<dbReference type="PANTHER" id="PTHR43047:SF72">
    <property type="entry name" value="OSMOSENSING HISTIDINE PROTEIN KINASE SLN1"/>
    <property type="match status" value="1"/>
</dbReference>
<accession>A0AAW7X3N8</accession>
<evidence type="ECO:0000256" key="2">
    <source>
        <dbReference type="ARBA" id="ARBA00004429"/>
    </source>
</evidence>
<evidence type="ECO:0000256" key="10">
    <source>
        <dbReference type="ARBA" id="ARBA00022741"/>
    </source>
</evidence>
<dbReference type="GO" id="GO:0000166">
    <property type="term" value="F:nucleotide binding"/>
    <property type="evidence" value="ECO:0007669"/>
    <property type="project" value="UniProtKB-KW"/>
</dbReference>
<dbReference type="PROSITE" id="PS50109">
    <property type="entry name" value="HIS_KIN"/>
    <property type="match status" value="1"/>
</dbReference>
<dbReference type="SMART" id="SM00091">
    <property type="entry name" value="PAS"/>
    <property type="match status" value="2"/>
</dbReference>
<evidence type="ECO:0000256" key="6">
    <source>
        <dbReference type="ARBA" id="ARBA00022553"/>
    </source>
</evidence>
<keyword evidence="12" id="KW-1133">Transmembrane helix</keyword>
<dbReference type="SUPFAM" id="SSF47384">
    <property type="entry name" value="Homodimeric domain of signal transducing histidine kinase"/>
    <property type="match status" value="1"/>
</dbReference>
<dbReference type="EC" id="2.7.13.3" evidence="3"/>
<evidence type="ECO:0000256" key="9">
    <source>
        <dbReference type="ARBA" id="ARBA00022737"/>
    </source>
</evidence>
<feature type="modified residue" description="4-aspartylphosphate" evidence="14">
    <location>
        <position position="613"/>
    </location>
</feature>
<evidence type="ECO:0000256" key="3">
    <source>
        <dbReference type="ARBA" id="ARBA00012438"/>
    </source>
</evidence>
<dbReference type="GO" id="GO:0000155">
    <property type="term" value="F:phosphorelay sensor kinase activity"/>
    <property type="evidence" value="ECO:0007669"/>
    <property type="project" value="InterPro"/>
</dbReference>
<evidence type="ECO:0000313" key="18">
    <source>
        <dbReference type="EMBL" id="MDO6421925.1"/>
    </source>
</evidence>
<dbReference type="CDD" id="cd00082">
    <property type="entry name" value="HisKA"/>
    <property type="match status" value="1"/>
</dbReference>
<dbReference type="InterPro" id="IPR003661">
    <property type="entry name" value="HisK_dim/P_dom"/>
</dbReference>
<dbReference type="InterPro" id="IPR036890">
    <property type="entry name" value="HATPase_C_sf"/>
</dbReference>
<protein>
    <recommendedName>
        <fullName evidence="3">histidine kinase</fullName>
        <ecNumber evidence="3">2.7.13.3</ecNumber>
    </recommendedName>
</protein>
<dbReference type="PROSITE" id="PS50113">
    <property type="entry name" value="PAC"/>
    <property type="match status" value="2"/>
</dbReference>
<dbReference type="SUPFAM" id="SSF55874">
    <property type="entry name" value="ATPase domain of HSP90 chaperone/DNA topoisomerase II/histidine kinase"/>
    <property type="match status" value="1"/>
</dbReference>
<dbReference type="Gene3D" id="3.30.565.10">
    <property type="entry name" value="Histidine kinase-like ATPase, C-terminal domain"/>
    <property type="match status" value="1"/>
</dbReference>
<dbReference type="EMBL" id="JAUOPB010000003">
    <property type="protein sequence ID" value="MDO6421925.1"/>
    <property type="molecule type" value="Genomic_DNA"/>
</dbReference>
<evidence type="ECO:0000259" key="17">
    <source>
        <dbReference type="PROSITE" id="PS50113"/>
    </source>
</evidence>
<dbReference type="GO" id="GO:0009927">
    <property type="term" value="F:histidine phosphotransfer kinase activity"/>
    <property type="evidence" value="ECO:0007669"/>
    <property type="project" value="TreeGrafter"/>
</dbReference>
<dbReference type="SMART" id="SM00387">
    <property type="entry name" value="HATPase_c"/>
    <property type="match status" value="1"/>
</dbReference>
<dbReference type="SMART" id="SM00448">
    <property type="entry name" value="REC"/>
    <property type="match status" value="1"/>
</dbReference>
<dbReference type="Proteomes" id="UP001169760">
    <property type="component" value="Unassembled WGS sequence"/>
</dbReference>
<comment type="subcellular location">
    <subcellularLocation>
        <location evidence="2">Cell inner membrane</location>
        <topology evidence="2">Multi-pass membrane protein</topology>
    </subcellularLocation>
</comment>
<dbReference type="Pfam" id="PF02518">
    <property type="entry name" value="HATPase_c"/>
    <property type="match status" value="1"/>
</dbReference>
<keyword evidence="13" id="KW-0472">Membrane</keyword>
<gene>
    <name evidence="18" type="ORF">Q4521_05525</name>
</gene>
<dbReference type="Pfam" id="PF00512">
    <property type="entry name" value="HisKA"/>
    <property type="match status" value="1"/>
</dbReference>
<evidence type="ECO:0000256" key="4">
    <source>
        <dbReference type="ARBA" id="ARBA00022475"/>
    </source>
</evidence>
<evidence type="ECO:0000256" key="7">
    <source>
        <dbReference type="ARBA" id="ARBA00022679"/>
    </source>
</evidence>
<evidence type="ECO:0000259" key="16">
    <source>
        <dbReference type="PROSITE" id="PS50110"/>
    </source>
</evidence>
<dbReference type="InterPro" id="IPR003594">
    <property type="entry name" value="HATPase_dom"/>
</dbReference>
<keyword evidence="8" id="KW-0812">Transmembrane</keyword>
<keyword evidence="9" id="KW-0677">Repeat</keyword>
<dbReference type="SMART" id="SM00086">
    <property type="entry name" value="PAC"/>
    <property type="match status" value="2"/>
</dbReference>
<dbReference type="Pfam" id="PF00072">
    <property type="entry name" value="Response_reg"/>
    <property type="match status" value="1"/>
</dbReference>
<keyword evidence="5" id="KW-0997">Cell inner membrane</keyword>
<dbReference type="InterPro" id="IPR011006">
    <property type="entry name" value="CheY-like_superfamily"/>
</dbReference>
<feature type="domain" description="Response regulatory" evidence="16">
    <location>
        <begin position="563"/>
        <end position="680"/>
    </location>
</feature>
<dbReference type="InterPro" id="IPR000014">
    <property type="entry name" value="PAS"/>
</dbReference>
<dbReference type="InterPro" id="IPR005467">
    <property type="entry name" value="His_kinase_dom"/>
</dbReference>
<dbReference type="SMART" id="SM00388">
    <property type="entry name" value="HisKA"/>
    <property type="match status" value="1"/>
</dbReference>
<reference evidence="18" key="1">
    <citation type="submission" date="2023-07" db="EMBL/GenBank/DDBJ databases">
        <title>Genome content predicts the carbon catabolic preferences of heterotrophic bacteria.</title>
        <authorList>
            <person name="Gralka M."/>
        </authorList>
    </citation>
    <scope>NUCLEOTIDE SEQUENCE</scope>
    <source>
        <strain evidence="18">I3M17_2</strain>
    </source>
</reference>
<keyword evidence="7" id="KW-0808">Transferase</keyword>
<dbReference type="InterPro" id="IPR013655">
    <property type="entry name" value="PAS_fold_3"/>
</dbReference>
<dbReference type="AlphaFoldDB" id="A0AAW7X3N8"/>
<sequence length="685" mass="77738">MGWLSEVITSRKRQQRSSLGARLRAMQEVRQRYERIFRGSHGYGFVDWDFKNRKMDWNGGFWAYLGYGETDMEHISSPDQFMEYVHSDDRAKVNNFVLGEFKGVGSGELVFRIRKKKGGYIWAEVRVDNVRDSQGRVSFMSGVVFDVTKQKQTEQALLISEARHARIIQSSNDGIWEWSADHGGFQFSNRCWELLGYDQHHDELNQGVDKVQAWRDRMHPEDGELFDRTLEKHIKGEGPFDVEYRIKGKNGNWRWIRGRGQLAFDAAGQPLRMSGTNMDITQLKQAEEKVVKAKELAEKANKAKSEFLSSMSHELRTPLNAILGFAQLFELDKNLNPAQRENIGEIEKAGKHLLELIGDVLDLAKIEAGKMDFELEQLNPMRLVDECIPLMRPLAVKNRVEINVHNFELGNASVRADSVRLKQVFINLISNAIKYNRKDGRVDIVFSETEEGHLRVSVQDTGFGIPLKQQKYMFQPFNRLGAERGEIEGSGVGLVITRQLVEQMGGELGFSSDEGKGSKFWVQLPLYSESAIGEYLGEAADVATAVQTEQGELPTLRVAERKNILYIEDNPPNQRLMRQVLSRFPVLHLEVVEEALRGIFMARTQHPDLIILDINMPGINGYEALNVLRKDPATQKIPVIALSANAMSHDIEKGMASGFDVYLTKPLNLALLIDAINELIADEAF</sequence>
<evidence type="ECO:0000256" key="5">
    <source>
        <dbReference type="ARBA" id="ARBA00022519"/>
    </source>
</evidence>
<dbReference type="CDD" id="cd00130">
    <property type="entry name" value="PAS"/>
    <property type="match status" value="2"/>
</dbReference>
<dbReference type="InterPro" id="IPR001610">
    <property type="entry name" value="PAC"/>
</dbReference>
<dbReference type="Gene3D" id="1.10.287.130">
    <property type="match status" value="1"/>
</dbReference>
<dbReference type="InterPro" id="IPR000700">
    <property type="entry name" value="PAS-assoc_C"/>
</dbReference>
<dbReference type="Gene3D" id="3.30.450.20">
    <property type="entry name" value="PAS domain"/>
    <property type="match status" value="2"/>
</dbReference>
<dbReference type="PRINTS" id="PR00344">
    <property type="entry name" value="BCTRLSENSOR"/>
</dbReference>
<evidence type="ECO:0000256" key="11">
    <source>
        <dbReference type="ARBA" id="ARBA00022777"/>
    </source>
</evidence>
<dbReference type="NCBIfam" id="TIGR00229">
    <property type="entry name" value="sensory_box"/>
    <property type="match status" value="2"/>
</dbReference>